<dbReference type="WBParaSite" id="ACRNAN_scaffold207.g24915.t1">
    <property type="protein sequence ID" value="ACRNAN_scaffold207.g24915.t1"/>
    <property type="gene ID" value="ACRNAN_scaffold207.g24915"/>
</dbReference>
<reference evidence="2" key="1">
    <citation type="submission" date="2022-11" db="UniProtKB">
        <authorList>
            <consortium name="WormBaseParasite"/>
        </authorList>
    </citation>
    <scope>IDENTIFICATION</scope>
</reference>
<organism evidence="1 2">
    <name type="scientific">Acrobeloides nanus</name>
    <dbReference type="NCBI Taxonomy" id="290746"/>
    <lineage>
        <taxon>Eukaryota</taxon>
        <taxon>Metazoa</taxon>
        <taxon>Ecdysozoa</taxon>
        <taxon>Nematoda</taxon>
        <taxon>Chromadorea</taxon>
        <taxon>Rhabditida</taxon>
        <taxon>Tylenchina</taxon>
        <taxon>Cephalobomorpha</taxon>
        <taxon>Cephaloboidea</taxon>
        <taxon>Cephalobidae</taxon>
        <taxon>Acrobeloides</taxon>
    </lineage>
</organism>
<name>A0A914D881_9BILA</name>
<keyword evidence="1" id="KW-1185">Reference proteome</keyword>
<protein>
    <submittedName>
        <fullName evidence="2">Uncharacterized protein</fullName>
    </submittedName>
</protein>
<proteinExistence type="predicted"/>
<accession>A0A914D881</accession>
<evidence type="ECO:0000313" key="1">
    <source>
        <dbReference type="Proteomes" id="UP000887540"/>
    </source>
</evidence>
<dbReference type="AlphaFoldDB" id="A0A914D881"/>
<sequence length="79" mass="9466">MDEEELELWNDFFVMDQGLVDENREIEDGDLIADEEMETLLEPEHNSDIEVNGNMQDGQTDFTSERLYFQNNYFRSVYF</sequence>
<evidence type="ECO:0000313" key="2">
    <source>
        <dbReference type="WBParaSite" id="ACRNAN_scaffold207.g24915.t1"/>
    </source>
</evidence>
<dbReference type="Proteomes" id="UP000887540">
    <property type="component" value="Unplaced"/>
</dbReference>